<proteinExistence type="predicted"/>
<feature type="region of interest" description="Disordered" evidence="1">
    <location>
        <begin position="60"/>
        <end position="81"/>
    </location>
</feature>
<protein>
    <submittedName>
        <fullName evidence="2">Uncharacterized protein</fullName>
    </submittedName>
</protein>
<accession>A0A6J4VHB4</accession>
<feature type="non-terminal residue" evidence="2">
    <location>
        <position position="1"/>
    </location>
</feature>
<reference evidence="2" key="1">
    <citation type="submission" date="2020-02" db="EMBL/GenBank/DDBJ databases">
        <authorList>
            <person name="Meier V. D."/>
        </authorList>
    </citation>
    <scope>NUCLEOTIDE SEQUENCE</scope>
    <source>
        <strain evidence="2">AVDCRST_MAG86</strain>
    </source>
</reference>
<feature type="region of interest" description="Disordered" evidence="1">
    <location>
        <begin position="235"/>
        <end position="254"/>
    </location>
</feature>
<gene>
    <name evidence="2" type="ORF">AVDCRST_MAG86-2398</name>
</gene>
<sequence length="395" mass="43316">APSLSTRLLDVRRLFRLLRGHRLLGSLHRLVLSALGPERYADRRPKRHFAARDGPSRPCLGVFGRRLERPPPASARRAAERSDRRTFSYRCLQLPAGCPADLCFRPSRYHRRPPARQLRRHPRRGGEDKFRQAARLGFGRVHPGRLAGRRGDGEGGLIPFFVRLRRRPHGGLRRHAGAARAAGGAPPWAPPRCRAAVASPRPSAPPVRHLSSFYEQHARVHPFWALRPRAGGDLGVSRGSERGRGDKRVPGAFLGRPTRRTFGEWAALQGGARRFCGAPTSLYGRPLDHVGLGCAAAARPLVRLLPDRRNGASPRARRFGAAGDRAGAARLGDGVRSDRRRAAQRGCARVVRYLHCLRGVGGHHGPRVRRICGGRAEERLRGAAASRQGATGGAV</sequence>
<evidence type="ECO:0000313" key="2">
    <source>
        <dbReference type="EMBL" id="CAA9577360.1"/>
    </source>
</evidence>
<evidence type="ECO:0000256" key="1">
    <source>
        <dbReference type="SAM" id="MobiDB-lite"/>
    </source>
</evidence>
<dbReference type="AlphaFoldDB" id="A0A6J4VHB4"/>
<organism evidence="2">
    <name type="scientific">uncultured Truepera sp</name>
    <dbReference type="NCBI Taxonomy" id="543023"/>
    <lineage>
        <taxon>Bacteria</taxon>
        <taxon>Thermotogati</taxon>
        <taxon>Deinococcota</taxon>
        <taxon>Deinococci</taxon>
        <taxon>Trueperales</taxon>
        <taxon>Trueperaceae</taxon>
        <taxon>Truepera</taxon>
        <taxon>environmental samples</taxon>
    </lineage>
</organism>
<name>A0A6J4VHB4_9DEIN</name>
<feature type="non-terminal residue" evidence="2">
    <location>
        <position position="395"/>
    </location>
</feature>
<feature type="compositionally biased region" description="Basic and acidic residues" evidence="1">
    <location>
        <begin position="239"/>
        <end position="249"/>
    </location>
</feature>
<dbReference type="EMBL" id="CADCWP010000205">
    <property type="protein sequence ID" value="CAA9577360.1"/>
    <property type="molecule type" value="Genomic_DNA"/>
</dbReference>